<name>A0ABY9CYA4_VITVI</name>
<evidence type="ECO:0000313" key="3">
    <source>
        <dbReference type="Proteomes" id="UP001227230"/>
    </source>
</evidence>
<evidence type="ECO:0000313" key="2">
    <source>
        <dbReference type="EMBL" id="WKA00233.1"/>
    </source>
</evidence>
<keyword evidence="3" id="KW-1185">Reference proteome</keyword>
<protein>
    <submittedName>
        <fullName evidence="2">Uncharacterized protein</fullName>
    </submittedName>
</protein>
<reference evidence="2 3" key="1">
    <citation type="journal article" date="2023" name="Hortic Res">
        <title>The complete reference genome for grapevine (Vitis vinifera L.) genetics and breeding.</title>
        <authorList>
            <person name="Shi X."/>
            <person name="Cao S."/>
            <person name="Wang X."/>
            <person name="Huang S."/>
            <person name="Wang Y."/>
            <person name="Liu Z."/>
            <person name="Liu W."/>
            <person name="Leng X."/>
            <person name="Peng Y."/>
            <person name="Wang N."/>
            <person name="Wang Y."/>
            <person name="Ma Z."/>
            <person name="Xu X."/>
            <person name="Zhang F."/>
            <person name="Xue H."/>
            <person name="Zhong H."/>
            <person name="Wang Y."/>
            <person name="Zhang K."/>
            <person name="Velt A."/>
            <person name="Avia K."/>
            <person name="Holtgrawe D."/>
            <person name="Grimplet J."/>
            <person name="Matus J.T."/>
            <person name="Ware D."/>
            <person name="Wu X."/>
            <person name="Wang H."/>
            <person name="Liu C."/>
            <person name="Fang Y."/>
            <person name="Rustenholz C."/>
            <person name="Cheng Z."/>
            <person name="Xiao H."/>
            <person name="Zhou Y."/>
        </authorList>
    </citation>
    <scope>NUCLEOTIDE SEQUENCE [LARGE SCALE GENOMIC DNA]</scope>
    <source>
        <strain evidence="3">cv. Pinot noir / PN40024</strain>
        <tissue evidence="2">Leaf</tissue>
    </source>
</reference>
<evidence type="ECO:0000256" key="1">
    <source>
        <dbReference type="SAM" id="MobiDB-lite"/>
    </source>
</evidence>
<organism evidence="2 3">
    <name type="scientific">Vitis vinifera</name>
    <name type="common">Grape</name>
    <dbReference type="NCBI Taxonomy" id="29760"/>
    <lineage>
        <taxon>Eukaryota</taxon>
        <taxon>Viridiplantae</taxon>
        <taxon>Streptophyta</taxon>
        <taxon>Embryophyta</taxon>
        <taxon>Tracheophyta</taxon>
        <taxon>Spermatophyta</taxon>
        <taxon>Magnoliopsida</taxon>
        <taxon>eudicotyledons</taxon>
        <taxon>Gunneridae</taxon>
        <taxon>Pentapetalae</taxon>
        <taxon>rosids</taxon>
        <taxon>Vitales</taxon>
        <taxon>Vitaceae</taxon>
        <taxon>Viteae</taxon>
        <taxon>Vitis</taxon>
    </lineage>
</organism>
<feature type="region of interest" description="Disordered" evidence="1">
    <location>
        <begin position="1"/>
        <end position="23"/>
    </location>
</feature>
<dbReference type="EMBL" id="CP126659">
    <property type="protein sequence ID" value="WKA00233.1"/>
    <property type="molecule type" value="Genomic_DNA"/>
</dbReference>
<accession>A0ABY9CYA4</accession>
<sequence length="114" mass="12974">MTSKTKQADPRNHKISRHSQTLSPRIMKLRKDWKTRCRELTGPKQSIHDHNPVNTLASFKPMGDPSCFINYKKPVSISGSSLIEGISVGAKTETRIETPMYRTGRNREYSGMKL</sequence>
<dbReference type="Proteomes" id="UP001227230">
    <property type="component" value="Chromosome 12"/>
</dbReference>
<proteinExistence type="predicted"/>
<feature type="compositionally biased region" description="Basic and acidic residues" evidence="1">
    <location>
        <begin position="1"/>
        <end position="12"/>
    </location>
</feature>
<gene>
    <name evidence="2" type="ORF">VitviT2T_018612</name>
</gene>